<accession>A0A261S210</accession>
<dbReference type="InterPro" id="IPR036148">
    <property type="entry name" value="MmgE/PrpD_sf"/>
</dbReference>
<feature type="domain" description="MmgE/PrpD N-terminal" evidence="2">
    <location>
        <begin position="15"/>
        <end position="274"/>
    </location>
</feature>
<dbReference type="Gene3D" id="3.30.1330.120">
    <property type="entry name" value="2-methylcitrate dehydratase PrpD"/>
    <property type="match status" value="1"/>
</dbReference>
<dbReference type="PANTHER" id="PTHR16943">
    <property type="entry name" value="2-METHYLCITRATE DEHYDRATASE-RELATED"/>
    <property type="match status" value="1"/>
</dbReference>
<dbReference type="RefSeq" id="WP_094854956.1">
    <property type="nucleotide sequence ID" value="NZ_NEVM01000005.1"/>
</dbReference>
<dbReference type="Pfam" id="PF19305">
    <property type="entry name" value="MmgE_PrpD_C"/>
    <property type="match status" value="1"/>
</dbReference>
<dbReference type="InterPro" id="IPR045336">
    <property type="entry name" value="MmgE_PrpD_N"/>
</dbReference>
<keyword evidence="5" id="KW-1185">Reference proteome</keyword>
<evidence type="ECO:0000259" key="2">
    <source>
        <dbReference type="Pfam" id="PF03972"/>
    </source>
</evidence>
<protein>
    <submittedName>
        <fullName evidence="4">2-methylcitrate dehydratase</fullName>
    </submittedName>
</protein>
<dbReference type="PANTHER" id="PTHR16943:SF8">
    <property type="entry name" value="2-METHYLCITRATE DEHYDRATASE"/>
    <property type="match status" value="1"/>
</dbReference>
<dbReference type="Pfam" id="PF03972">
    <property type="entry name" value="MmgE_PrpD_N"/>
    <property type="match status" value="1"/>
</dbReference>
<dbReference type="OrthoDB" id="8627321at2"/>
<sequence length="489" mass="52666">MSTTALSDNRYTRGIARFVSELRYEAIPQEVLGRIKLLMLDSLGCAIYGADLEWSRILQKTLTGLDTTQACAVWGTRHKLSAPHAALVNGTQVQGFELDDVHRQGVLHVGAVVLPALISIAEIRGTSVPGRSQPSPGAAVAQRQAGTPMTGREFLAAAVAGYEIGPRVGICMGPEHIAQGWHSGATLGVFSAAAGAARGLGLDVDRTVHALGIAGTQSAGLMAAQYGAMVKRMHAGRSSQSGLYGALFAEQGFTGIVNVLESEYGGFCSTFSRSQDRFQLEALTAGLGQDWQTMGVALKFYSCVGSNHSTLDAIRAMQAERPFGAEDVEDILVHGSQVTMDHVGWKYEPQGLTSAQLNLPYCVATWLLDGDCFVDQFTEDKVADPDRMRIAEKVRVAHDPGITAKGSKFRHMVRVEVTLRDGTHMERTVEAGRGNEKNFASESDIVEKFEKLATHVLPRGQVEEIRDCVLGLDELEDCGVLPRLLAARD</sequence>
<organism evidence="4 5">
    <name type="scientific">Bordetella genomosp. 10</name>
    <dbReference type="NCBI Taxonomy" id="1416804"/>
    <lineage>
        <taxon>Bacteria</taxon>
        <taxon>Pseudomonadati</taxon>
        <taxon>Pseudomonadota</taxon>
        <taxon>Betaproteobacteria</taxon>
        <taxon>Burkholderiales</taxon>
        <taxon>Alcaligenaceae</taxon>
        <taxon>Bordetella</taxon>
    </lineage>
</organism>
<gene>
    <name evidence="4" type="ORF">CAL29_21175</name>
</gene>
<dbReference type="InterPro" id="IPR042183">
    <property type="entry name" value="MmgE/PrpD_sf_1"/>
</dbReference>
<dbReference type="Gene3D" id="1.10.4100.10">
    <property type="entry name" value="2-methylcitrate dehydratase PrpD"/>
    <property type="match status" value="1"/>
</dbReference>
<evidence type="ECO:0000313" key="4">
    <source>
        <dbReference type="EMBL" id="OZI30533.1"/>
    </source>
</evidence>
<dbReference type="Proteomes" id="UP000216020">
    <property type="component" value="Unassembled WGS sequence"/>
</dbReference>
<dbReference type="InterPro" id="IPR042188">
    <property type="entry name" value="MmgE/PrpD_sf_2"/>
</dbReference>
<dbReference type="AlphaFoldDB" id="A0A261S210"/>
<comment type="caution">
    <text evidence="4">The sequence shown here is derived from an EMBL/GenBank/DDBJ whole genome shotgun (WGS) entry which is preliminary data.</text>
</comment>
<dbReference type="InterPro" id="IPR045337">
    <property type="entry name" value="MmgE_PrpD_C"/>
</dbReference>
<evidence type="ECO:0000259" key="3">
    <source>
        <dbReference type="Pfam" id="PF19305"/>
    </source>
</evidence>
<dbReference type="EMBL" id="NEVM01000005">
    <property type="protein sequence ID" value="OZI30533.1"/>
    <property type="molecule type" value="Genomic_DNA"/>
</dbReference>
<evidence type="ECO:0000256" key="1">
    <source>
        <dbReference type="ARBA" id="ARBA00006174"/>
    </source>
</evidence>
<dbReference type="SUPFAM" id="SSF103378">
    <property type="entry name" value="2-methylcitrate dehydratase PrpD"/>
    <property type="match status" value="1"/>
</dbReference>
<comment type="similarity">
    <text evidence="1">Belongs to the PrpD family.</text>
</comment>
<dbReference type="InterPro" id="IPR005656">
    <property type="entry name" value="MmgE_PrpD"/>
</dbReference>
<dbReference type="GO" id="GO:0016829">
    <property type="term" value="F:lyase activity"/>
    <property type="evidence" value="ECO:0007669"/>
    <property type="project" value="InterPro"/>
</dbReference>
<name>A0A261S210_9BORD</name>
<proteinExistence type="inferred from homology"/>
<evidence type="ECO:0000313" key="5">
    <source>
        <dbReference type="Proteomes" id="UP000216020"/>
    </source>
</evidence>
<feature type="domain" description="MmgE/PrpD C-terminal" evidence="3">
    <location>
        <begin position="301"/>
        <end position="472"/>
    </location>
</feature>
<reference evidence="5" key="1">
    <citation type="submission" date="2017-05" db="EMBL/GenBank/DDBJ databases">
        <title>Complete and WGS of Bordetella genogroups.</title>
        <authorList>
            <person name="Spilker T."/>
            <person name="Lipuma J."/>
        </authorList>
    </citation>
    <scope>NUCLEOTIDE SEQUENCE [LARGE SCALE GENOMIC DNA]</scope>
    <source>
        <strain evidence="5">AU16122</strain>
    </source>
</reference>